<proteinExistence type="predicted"/>
<evidence type="ECO:0000313" key="1">
    <source>
        <dbReference type="EMBL" id="JAH94488.1"/>
    </source>
</evidence>
<name>A0A0E9WYG5_ANGAN</name>
<reference evidence="1" key="2">
    <citation type="journal article" date="2015" name="Fish Shellfish Immunol.">
        <title>Early steps in the European eel (Anguilla anguilla)-Vibrio vulnificus interaction in the gills: Role of the RtxA13 toxin.</title>
        <authorList>
            <person name="Callol A."/>
            <person name="Pajuelo D."/>
            <person name="Ebbesson L."/>
            <person name="Teles M."/>
            <person name="MacKenzie S."/>
            <person name="Amaro C."/>
        </authorList>
    </citation>
    <scope>NUCLEOTIDE SEQUENCE</scope>
</reference>
<protein>
    <submittedName>
        <fullName evidence="1">Uncharacterized protein</fullName>
    </submittedName>
</protein>
<reference evidence="1" key="1">
    <citation type="submission" date="2014-11" db="EMBL/GenBank/DDBJ databases">
        <authorList>
            <person name="Amaro Gonzalez C."/>
        </authorList>
    </citation>
    <scope>NUCLEOTIDE SEQUENCE</scope>
</reference>
<organism evidence="1">
    <name type="scientific">Anguilla anguilla</name>
    <name type="common">European freshwater eel</name>
    <name type="synonym">Muraena anguilla</name>
    <dbReference type="NCBI Taxonomy" id="7936"/>
    <lineage>
        <taxon>Eukaryota</taxon>
        <taxon>Metazoa</taxon>
        <taxon>Chordata</taxon>
        <taxon>Craniata</taxon>
        <taxon>Vertebrata</taxon>
        <taxon>Euteleostomi</taxon>
        <taxon>Actinopterygii</taxon>
        <taxon>Neopterygii</taxon>
        <taxon>Teleostei</taxon>
        <taxon>Anguilliformes</taxon>
        <taxon>Anguillidae</taxon>
        <taxon>Anguilla</taxon>
    </lineage>
</organism>
<sequence>MKSCNLSQAQQYSTGLGISPQVNNKGNVVQSKSPAVVSLFPRKAWPFGLKRLQYIIHFQFTFSIYYEMKYNKNKKIMKTLWN</sequence>
<dbReference type="AlphaFoldDB" id="A0A0E9WYG5"/>
<accession>A0A0E9WYG5</accession>
<dbReference type="EMBL" id="GBXM01014089">
    <property type="protein sequence ID" value="JAH94488.1"/>
    <property type="molecule type" value="Transcribed_RNA"/>
</dbReference>